<protein>
    <submittedName>
        <fullName evidence="1">Uncharacterized protein</fullName>
    </submittedName>
</protein>
<organism evidence="1 2">
    <name type="scientific">Tenacibaculum platacis</name>
    <dbReference type="NCBI Taxonomy" id="3137852"/>
    <lineage>
        <taxon>Bacteria</taxon>
        <taxon>Pseudomonadati</taxon>
        <taxon>Bacteroidota</taxon>
        <taxon>Flavobacteriia</taxon>
        <taxon>Flavobacteriales</taxon>
        <taxon>Flavobacteriaceae</taxon>
        <taxon>Tenacibaculum</taxon>
    </lineage>
</organism>
<accession>A0ABP1EI68</accession>
<comment type="caution">
    <text evidence="1">The sequence shown here is derived from an EMBL/GenBank/DDBJ whole genome shotgun (WGS) entry which is preliminary data.</text>
</comment>
<reference evidence="1 2" key="1">
    <citation type="submission" date="2024-05" db="EMBL/GenBank/DDBJ databases">
        <authorList>
            <person name="Duchaud E."/>
        </authorList>
    </citation>
    <scope>NUCLEOTIDE SEQUENCE [LARGE SCALE GENOMIC DNA]</scope>
    <source>
        <strain evidence="1">Ena-SAMPLE-TAB-13-05-2024-13:56:06:370-140302</strain>
    </source>
</reference>
<keyword evidence="2" id="KW-1185">Reference proteome</keyword>
<gene>
    <name evidence="1" type="ORF">T190607A01A_11065</name>
</gene>
<dbReference type="EMBL" id="CAXIXY010000003">
    <property type="protein sequence ID" value="CAL2080655.1"/>
    <property type="molecule type" value="Genomic_DNA"/>
</dbReference>
<dbReference type="Proteomes" id="UP001497416">
    <property type="component" value="Unassembled WGS sequence"/>
</dbReference>
<evidence type="ECO:0000313" key="1">
    <source>
        <dbReference type="EMBL" id="CAL2080655.1"/>
    </source>
</evidence>
<evidence type="ECO:0000313" key="2">
    <source>
        <dbReference type="Proteomes" id="UP001497416"/>
    </source>
</evidence>
<name>A0ABP1EI68_9FLAO</name>
<proteinExistence type="predicted"/>
<sequence>MTELSHRVIQKLTKVDESYRDVVEYTELVLGTPEASGFLSSAFVKFTRTDRG</sequence>